<keyword evidence="4" id="KW-1185">Reference proteome</keyword>
<feature type="domain" description="Regulatory protein YycH-like" evidence="2">
    <location>
        <begin position="32"/>
        <end position="252"/>
    </location>
</feature>
<protein>
    <recommendedName>
        <fullName evidence="2">Regulatory protein YycH-like domain-containing protein</fullName>
    </recommendedName>
</protein>
<keyword evidence="1" id="KW-0472">Membrane</keyword>
<evidence type="ECO:0000313" key="4">
    <source>
        <dbReference type="Proteomes" id="UP000031938"/>
    </source>
</evidence>
<keyword evidence="1" id="KW-0812">Transmembrane</keyword>
<dbReference type="InterPro" id="IPR018604">
    <property type="entry name" value="YycI-like"/>
</dbReference>
<dbReference type="EMBL" id="JXRP01000009">
    <property type="protein sequence ID" value="KIL49226.1"/>
    <property type="molecule type" value="Genomic_DNA"/>
</dbReference>
<proteinExistence type="predicted"/>
<evidence type="ECO:0000313" key="3">
    <source>
        <dbReference type="EMBL" id="KIL49226.1"/>
    </source>
</evidence>
<comment type="caution">
    <text evidence="3">The sequence shown here is derived from an EMBL/GenBank/DDBJ whole genome shotgun (WGS) entry which is preliminary data.</text>
</comment>
<gene>
    <name evidence="3" type="ORF">KP78_06940</name>
</gene>
<dbReference type="OrthoDB" id="2388036at2"/>
<evidence type="ECO:0000256" key="1">
    <source>
        <dbReference type="SAM" id="Phobius"/>
    </source>
</evidence>
<dbReference type="GO" id="GO:0016020">
    <property type="term" value="C:membrane"/>
    <property type="evidence" value="ECO:0007669"/>
    <property type="project" value="InterPro"/>
</dbReference>
<sequence length="278" mass="32386">MDWSKTKTIFIVVFLILDIFLFTLFLNKYQSSQYEVIAESDLEEKINEDNIQYNILPVDVEPLSYLNAEAHVFSSADIDSLSRQTAVVENRFTLRSELDVPIKVNDFQNPAEVNSFLSQSVINGQQYTFWEYDEDNARLIYYQEYEDTPFYFNLNGRIVFQLDENMSVISYEQTMLDSVEEFAEEQSIITPMNALETFYRHALLERGSEVIAANLGYYTFIQLTESQVLSPTWRFVIEEEDGDRKSLYLNAVEGQVIDIDEDSLELKTLEEENDDAVE</sequence>
<dbReference type="PATRIC" id="fig|889306.3.peg.694"/>
<keyword evidence="1" id="KW-1133">Transmembrane helix</keyword>
<name>A0A0C2VXS6_9BACL</name>
<dbReference type="Gene3D" id="2.40.128.690">
    <property type="entry name" value="YycH protein, domain 3-like"/>
    <property type="match status" value="1"/>
</dbReference>
<dbReference type="Proteomes" id="UP000031938">
    <property type="component" value="Unassembled WGS sequence"/>
</dbReference>
<feature type="transmembrane region" description="Helical" evidence="1">
    <location>
        <begin position="6"/>
        <end position="26"/>
    </location>
</feature>
<evidence type="ECO:0000259" key="2">
    <source>
        <dbReference type="Pfam" id="PF09648"/>
    </source>
</evidence>
<reference evidence="3 4" key="1">
    <citation type="submission" date="2015-01" db="EMBL/GenBank/DDBJ databases">
        <title>Genome sequencing of Jeotgalibacillus soli.</title>
        <authorList>
            <person name="Goh K.M."/>
            <person name="Chan K.-G."/>
            <person name="Yaakop A.S."/>
            <person name="Ee R."/>
            <person name="Gan H.M."/>
            <person name="Chan C.S."/>
        </authorList>
    </citation>
    <scope>NUCLEOTIDE SEQUENCE [LARGE SCALE GENOMIC DNA]</scope>
    <source>
        <strain evidence="3 4">P9</strain>
    </source>
</reference>
<dbReference type="Pfam" id="PF09648">
    <property type="entry name" value="YycI"/>
    <property type="match status" value="1"/>
</dbReference>
<dbReference type="RefSeq" id="WP_041086320.1">
    <property type="nucleotide sequence ID" value="NZ_JXRP01000009.1"/>
</dbReference>
<accession>A0A0C2VXS6</accession>
<dbReference type="STRING" id="889306.KP78_06940"/>
<organism evidence="3 4">
    <name type="scientific">Jeotgalibacillus soli</name>
    <dbReference type="NCBI Taxonomy" id="889306"/>
    <lineage>
        <taxon>Bacteria</taxon>
        <taxon>Bacillati</taxon>
        <taxon>Bacillota</taxon>
        <taxon>Bacilli</taxon>
        <taxon>Bacillales</taxon>
        <taxon>Caryophanaceae</taxon>
        <taxon>Jeotgalibacillus</taxon>
    </lineage>
</organism>
<dbReference type="AlphaFoldDB" id="A0A0C2VXS6"/>